<dbReference type="EMBL" id="DSBW01000016">
    <property type="protein sequence ID" value="HED30231.1"/>
    <property type="molecule type" value="Genomic_DNA"/>
</dbReference>
<organism evidence="2">
    <name type="scientific">Prosthecochloris aestuarii</name>
    <dbReference type="NCBI Taxonomy" id="1102"/>
    <lineage>
        <taxon>Bacteria</taxon>
        <taxon>Pseudomonadati</taxon>
        <taxon>Chlorobiota</taxon>
        <taxon>Chlorobiia</taxon>
        <taxon>Chlorobiales</taxon>
        <taxon>Chlorobiaceae</taxon>
        <taxon>Prosthecochloris</taxon>
    </lineage>
</organism>
<keyword evidence="1" id="KW-1133">Transmembrane helix</keyword>
<accession>A0A831SM96</accession>
<evidence type="ECO:0000256" key="1">
    <source>
        <dbReference type="SAM" id="Phobius"/>
    </source>
</evidence>
<reference evidence="2" key="1">
    <citation type="journal article" date="2020" name="mSystems">
        <title>Genome- and Community-Level Interaction Insights into Carbon Utilization and Element Cycling Functions of Hydrothermarchaeota in Hydrothermal Sediment.</title>
        <authorList>
            <person name="Zhou Z."/>
            <person name="Liu Y."/>
            <person name="Xu W."/>
            <person name="Pan J."/>
            <person name="Luo Z.H."/>
            <person name="Li M."/>
        </authorList>
    </citation>
    <scope>NUCLEOTIDE SEQUENCE [LARGE SCALE GENOMIC DNA]</scope>
    <source>
        <strain evidence="2">SpSt-1181</strain>
    </source>
</reference>
<gene>
    <name evidence="2" type="ORF">ENN50_00760</name>
</gene>
<dbReference type="AlphaFoldDB" id="A0A831SM96"/>
<dbReference type="Proteomes" id="UP000886335">
    <property type="component" value="Unassembled WGS sequence"/>
</dbReference>
<feature type="transmembrane region" description="Helical" evidence="1">
    <location>
        <begin position="12"/>
        <end position="33"/>
    </location>
</feature>
<proteinExistence type="predicted"/>
<name>A0A831SM96_PROAE</name>
<protein>
    <submittedName>
        <fullName evidence="2">Uncharacterized protein</fullName>
    </submittedName>
</protein>
<sequence>MRATPRSNIKKNLWRFIEISLFFIVSVVGYSFLAKTNVNGKSKSREHSSREHVTENLYHQSIQALFIPSFDQPDFQKYVTILRSAQRETGDHSPFYALFMKSPLHELQRFEGALLSISGISLLPSPANLFQQNSILLN</sequence>
<keyword evidence="1" id="KW-0812">Transmembrane</keyword>
<evidence type="ECO:0000313" key="2">
    <source>
        <dbReference type="EMBL" id="HED30231.1"/>
    </source>
</evidence>
<keyword evidence="1" id="KW-0472">Membrane</keyword>
<comment type="caution">
    <text evidence="2">The sequence shown here is derived from an EMBL/GenBank/DDBJ whole genome shotgun (WGS) entry which is preliminary data.</text>
</comment>